<organism evidence="1 2">
    <name type="scientific">Lacinutrix venerupis</name>
    <dbReference type="NCBI Taxonomy" id="1486034"/>
    <lineage>
        <taxon>Bacteria</taxon>
        <taxon>Pseudomonadati</taxon>
        <taxon>Bacteroidota</taxon>
        <taxon>Flavobacteriia</taxon>
        <taxon>Flavobacteriales</taxon>
        <taxon>Flavobacteriaceae</taxon>
        <taxon>Lacinutrix</taxon>
    </lineage>
</organism>
<sequence>MGMYYIKLNITIVLFLLGCTTTKAQNYFSSLGEHEISVNHKVSGLYNYNFSISTRHYIYNDAQFINNVRQLDFKHFSTYNLSLNNSISFGFQYRNRDWFETSENEIRLTQQFNTKRKIRALRLGHRIRAEQRIQKSKTVHRFRYRCALDFPLNGEKIDIGETYIVASNEALYSISKSTKPELDYRITSQIGWLFSAKLKLQFGLEYRFEALNVKKDQKLHVLTSAVFKI</sequence>
<dbReference type="KEGG" id="lvn:BWR22_02185"/>
<evidence type="ECO:0008006" key="3">
    <source>
        <dbReference type="Google" id="ProtNLM"/>
    </source>
</evidence>
<dbReference type="Pfam" id="PF10677">
    <property type="entry name" value="DUF2490"/>
    <property type="match status" value="1"/>
</dbReference>
<dbReference type="Proteomes" id="UP000187506">
    <property type="component" value="Chromosome"/>
</dbReference>
<keyword evidence="2" id="KW-1185">Reference proteome</keyword>
<accession>A0AAC9LKP8</accession>
<evidence type="ECO:0000313" key="2">
    <source>
        <dbReference type="Proteomes" id="UP000187506"/>
    </source>
</evidence>
<protein>
    <recommendedName>
        <fullName evidence="3">DUF2490 domain-containing protein</fullName>
    </recommendedName>
</protein>
<dbReference type="AlphaFoldDB" id="A0AAC9LKP8"/>
<dbReference type="EMBL" id="CP019352">
    <property type="protein sequence ID" value="APX99164.1"/>
    <property type="molecule type" value="Genomic_DNA"/>
</dbReference>
<gene>
    <name evidence="1" type="ORF">BWR22_02185</name>
</gene>
<dbReference type="InterPro" id="IPR019619">
    <property type="entry name" value="DUF2490"/>
</dbReference>
<proteinExistence type="predicted"/>
<name>A0AAC9LKP8_9FLAO</name>
<reference evidence="1 2" key="1">
    <citation type="submission" date="2017-01" db="EMBL/GenBank/DDBJ databases">
        <title>Complete genome of Lacinutrix venerupis DOK2-8 isolated from seawater in Dokdo.</title>
        <authorList>
            <person name="Chi W.-J."/>
            <person name="Kim J.H."/>
        </authorList>
    </citation>
    <scope>NUCLEOTIDE SEQUENCE [LARGE SCALE GENOMIC DNA]</scope>
    <source>
        <strain evidence="1 2">DOK2-8</strain>
    </source>
</reference>
<dbReference type="PROSITE" id="PS51257">
    <property type="entry name" value="PROKAR_LIPOPROTEIN"/>
    <property type="match status" value="1"/>
</dbReference>
<evidence type="ECO:0000313" key="1">
    <source>
        <dbReference type="EMBL" id="APX99164.1"/>
    </source>
</evidence>